<gene>
    <name evidence="1" type="ORF">FHS74_000286</name>
</gene>
<dbReference type="SUPFAM" id="SSF117289">
    <property type="entry name" value="Nucleoporin domain"/>
    <property type="match status" value="1"/>
</dbReference>
<reference evidence="1 2" key="1">
    <citation type="submission" date="2020-08" db="EMBL/GenBank/DDBJ databases">
        <title>Genomic Encyclopedia of Type Strains, Phase IV (KMG-IV): sequencing the most valuable type-strain genomes for metagenomic binning, comparative biology and taxonomic classification.</title>
        <authorList>
            <person name="Goeker M."/>
        </authorList>
    </citation>
    <scope>NUCLEOTIDE SEQUENCE [LARGE SCALE GENOMIC DNA]</scope>
    <source>
        <strain evidence="1 2">DSM 22198</strain>
    </source>
</reference>
<dbReference type="AlphaFoldDB" id="A0A7X0ATF6"/>
<protein>
    <submittedName>
        <fullName evidence="1">Uncharacterized protein</fullName>
    </submittedName>
</protein>
<accession>A0A7X0ATF6</accession>
<comment type="caution">
    <text evidence="1">The sequence shown here is derived from an EMBL/GenBank/DDBJ whole genome shotgun (WGS) entry which is preliminary data.</text>
</comment>
<sequence length="130" mass="14033">MKRLLIGIAVCVVAAVALGLIVLAVPFLRTLATVFVVLLAISVPPKPGPVPHDMLDYKVEKELPFSQPTGVAWNGDGSRLAVLMGRSLAIVDTHDWHTVGEFSGIGASFSRCAFSPRTTMSSPHWCRMMM</sequence>
<keyword evidence="2" id="KW-1185">Reference proteome</keyword>
<organism evidence="1 2">
    <name type="scientific">Nitrospirillum iridis</name>
    <dbReference type="NCBI Taxonomy" id="765888"/>
    <lineage>
        <taxon>Bacteria</taxon>
        <taxon>Pseudomonadati</taxon>
        <taxon>Pseudomonadota</taxon>
        <taxon>Alphaproteobacteria</taxon>
        <taxon>Rhodospirillales</taxon>
        <taxon>Azospirillaceae</taxon>
        <taxon>Nitrospirillum</taxon>
    </lineage>
</organism>
<evidence type="ECO:0000313" key="1">
    <source>
        <dbReference type="EMBL" id="MBB6249753.1"/>
    </source>
</evidence>
<evidence type="ECO:0000313" key="2">
    <source>
        <dbReference type="Proteomes" id="UP000539175"/>
    </source>
</evidence>
<dbReference type="EMBL" id="JACIIZ010000001">
    <property type="protein sequence ID" value="MBB6249753.1"/>
    <property type="molecule type" value="Genomic_DNA"/>
</dbReference>
<dbReference type="Proteomes" id="UP000539175">
    <property type="component" value="Unassembled WGS sequence"/>
</dbReference>
<dbReference type="RefSeq" id="WP_184796761.1">
    <property type="nucleotide sequence ID" value="NZ_JACIIZ010000001.1"/>
</dbReference>
<name>A0A7X0ATF6_9PROT</name>
<proteinExistence type="predicted"/>